<dbReference type="OrthoDB" id="529868at2"/>
<keyword evidence="6" id="KW-1185">Reference proteome</keyword>
<dbReference type="Gene3D" id="3.30.70.920">
    <property type="match status" value="1"/>
</dbReference>
<dbReference type="AlphaFoldDB" id="A0A401G2B6"/>
<dbReference type="InterPro" id="IPR011008">
    <property type="entry name" value="Dimeric_a/b-barrel"/>
</dbReference>
<evidence type="ECO:0000256" key="2">
    <source>
        <dbReference type="ARBA" id="ARBA00023125"/>
    </source>
</evidence>
<comment type="caution">
    <text evidence="5">The sequence shown here is derived from an EMBL/GenBank/DDBJ whole genome shotgun (WGS) entry which is preliminary data.</text>
</comment>
<dbReference type="InterPro" id="IPR019888">
    <property type="entry name" value="Tscrpt_reg_AsnC-like"/>
</dbReference>
<organism evidence="5 6">
    <name type="scientific">Desulfonema ishimotonii</name>
    <dbReference type="NCBI Taxonomy" id="45657"/>
    <lineage>
        <taxon>Bacteria</taxon>
        <taxon>Pseudomonadati</taxon>
        <taxon>Thermodesulfobacteriota</taxon>
        <taxon>Desulfobacteria</taxon>
        <taxon>Desulfobacterales</taxon>
        <taxon>Desulfococcaceae</taxon>
        <taxon>Desulfonema</taxon>
    </lineage>
</organism>
<dbReference type="PROSITE" id="PS50956">
    <property type="entry name" value="HTH_ASNC_2"/>
    <property type="match status" value="1"/>
</dbReference>
<accession>A0A401G2B6</accession>
<dbReference type="Proteomes" id="UP000288096">
    <property type="component" value="Unassembled WGS sequence"/>
</dbReference>
<dbReference type="CDD" id="cd00090">
    <property type="entry name" value="HTH_ARSR"/>
    <property type="match status" value="1"/>
</dbReference>
<dbReference type="InterPro" id="IPR000485">
    <property type="entry name" value="AsnC-type_HTH_dom"/>
</dbReference>
<dbReference type="RefSeq" id="WP_124330441.1">
    <property type="nucleotide sequence ID" value="NZ_BEXT01000001.1"/>
</dbReference>
<keyword evidence="2" id="KW-0238">DNA-binding</keyword>
<feature type="domain" description="HTH asnC-type" evidence="4">
    <location>
        <begin position="3"/>
        <end position="70"/>
    </location>
</feature>
<dbReference type="InterPro" id="IPR036388">
    <property type="entry name" value="WH-like_DNA-bd_sf"/>
</dbReference>
<dbReference type="SUPFAM" id="SSF54909">
    <property type="entry name" value="Dimeric alpha+beta barrel"/>
    <property type="match status" value="1"/>
</dbReference>
<evidence type="ECO:0000256" key="1">
    <source>
        <dbReference type="ARBA" id="ARBA00023015"/>
    </source>
</evidence>
<dbReference type="Pfam" id="PF01037">
    <property type="entry name" value="AsnC_trans_reg"/>
    <property type="match status" value="1"/>
</dbReference>
<keyword evidence="3" id="KW-0804">Transcription</keyword>
<dbReference type="GO" id="GO:0005829">
    <property type="term" value="C:cytosol"/>
    <property type="evidence" value="ECO:0007669"/>
    <property type="project" value="TreeGrafter"/>
</dbReference>
<reference evidence="6" key="2">
    <citation type="submission" date="2019-01" db="EMBL/GenBank/DDBJ databases">
        <title>Genome sequence of Desulfonema ishimotonii strain Tokyo 01.</title>
        <authorList>
            <person name="Fukui M."/>
        </authorList>
    </citation>
    <scope>NUCLEOTIDE SEQUENCE [LARGE SCALE GENOMIC DNA]</scope>
    <source>
        <strain evidence="6">Tokyo 01</strain>
    </source>
</reference>
<dbReference type="Pfam" id="PF13404">
    <property type="entry name" value="HTH_AsnC-type"/>
    <property type="match status" value="1"/>
</dbReference>
<dbReference type="GO" id="GO:0043200">
    <property type="term" value="P:response to amino acid"/>
    <property type="evidence" value="ECO:0007669"/>
    <property type="project" value="TreeGrafter"/>
</dbReference>
<evidence type="ECO:0000313" key="6">
    <source>
        <dbReference type="Proteomes" id="UP000288096"/>
    </source>
</evidence>
<dbReference type="GO" id="GO:0043565">
    <property type="term" value="F:sequence-specific DNA binding"/>
    <property type="evidence" value="ECO:0007669"/>
    <property type="project" value="InterPro"/>
</dbReference>
<name>A0A401G2B6_9BACT</name>
<reference evidence="6" key="1">
    <citation type="submission" date="2017-11" db="EMBL/GenBank/DDBJ databases">
        <authorList>
            <person name="Watanabe M."/>
            <person name="Kojima H."/>
        </authorList>
    </citation>
    <scope>NUCLEOTIDE SEQUENCE [LARGE SCALE GENOMIC DNA]</scope>
    <source>
        <strain evidence="6">Tokyo 01</strain>
    </source>
</reference>
<evidence type="ECO:0000256" key="3">
    <source>
        <dbReference type="ARBA" id="ARBA00023163"/>
    </source>
</evidence>
<dbReference type="Gene3D" id="1.10.10.10">
    <property type="entry name" value="Winged helix-like DNA-binding domain superfamily/Winged helix DNA-binding domain"/>
    <property type="match status" value="1"/>
</dbReference>
<evidence type="ECO:0000259" key="4">
    <source>
        <dbReference type="PROSITE" id="PS50956"/>
    </source>
</evidence>
<dbReference type="SMART" id="SM00344">
    <property type="entry name" value="HTH_ASNC"/>
    <property type="match status" value="1"/>
</dbReference>
<keyword evidence="1" id="KW-0805">Transcription regulation</keyword>
<proteinExistence type="predicted"/>
<dbReference type="InterPro" id="IPR011991">
    <property type="entry name" value="ArsR-like_HTH"/>
</dbReference>
<dbReference type="PANTHER" id="PTHR30154">
    <property type="entry name" value="LEUCINE-RESPONSIVE REGULATORY PROTEIN"/>
    <property type="match status" value="1"/>
</dbReference>
<gene>
    <name evidence="5" type="ORF">DENIS_4361</name>
</gene>
<dbReference type="SUPFAM" id="SSF46785">
    <property type="entry name" value="Winged helix' DNA-binding domain"/>
    <property type="match status" value="1"/>
</dbReference>
<dbReference type="PRINTS" id="PR00033">
    <property type="entry name" value="HTHASNC"/>
</dbReference>
<dbReference type="PANTHER" id="PTHR30154:SF34">
    <property type="entry name" value="TRANSCRIPTIONAL REGULATOR AZLB"/>
    <property type="match status" value="1"/>
</dbReference>
<dbReference type="EMBL" id="BEXT01000001">
    <property type="protein sequence ID" value="GBC63367.1"/>
    <property type="molecule type" value="Genomic_DNA"/>
</dbReference>
<dbReference type="InterPro" id="IPR019887">
    <property type="entry name" value="Tscrpt_reg_AsnC/Lrp_C"/>
</dbReference>
<sequence length="147" mass="16593">MKIDEINIAIIKYLRDGRRSYKKIADKLGLTENTVRSRVKKLTDSGVLEISSLVDPESIPHHSLVIIGVKLGTANMFKKAEMFSRLRGVVSVAVVTGRYDLMVKVLFNGDYGLEEFYTSEVSKIDGVQAMETFVIYKNFNLKVPYVL</sequence>
<protein>
    <submittedName>
        <fullName evidence="5">Lrp/AsnC family transcriptional regulator</fullName>
    </submittedName>
</protein>
<evidence type="ECO:0000313" key="5">
    <source>
        <dbReference type="EMBL" id="GBC63367.1"/>
    </source>
</evidence>
<dbReference type="InterPro" id="IPR036390">
    <property type="entry name" value="WH_DNA-bd_sf"/>
</dbReference>
<dbReference type="GO" id="GO:0006355">
    <property type="term" value="P:regulation of DNA-templated transcription"/>
    <property type="evidence" value="ECO:0007669"/>
    <property type="project" value="UniProtKB-ARBA"/>
</dbReference>